<reference evidence="1 2" key="1">
    <citation type="journal article" date="2014" name="Genome Announc.">
        <title>Draft Genome Sequence of the Boron-Tolerant and Moderately Halotolerant Bacterium Gracilibacillus boraciitolerans JCM 21714T.</title>
        <authorList>
            <person name="Ahmed I."/>
            <person name="Oshima K."/>
            <person name="Suda W."/>
            <person name="Kitamura K."/>
            <person name="Iida T."/>
            <person name="Ohmori Y."/>
            <person name="Fujiwara T."/>
            <person name="Hattori M."/>
            <person name="Ohkuma M."/>
        </authorList>
    </citation>
    <scope>NUCLEOTIDE SEQUENCE [LARGE SCALE GENOMIC DNA]</scope>
    <source>
        <strain evidence="1 2">JCM 21714</strain>
    </source>
</reference>
<sequence>MIEKWITEGKLKATKRDNSNTIIEMDVLDFIDELRWSGTAYEKEMDDQIKIGRMEKEISLLHKKVDKLKDEKIDFEFQLGGISPFN</sequence>
<gene>
    <name evidence="1" type="ORF">JCM21714_4248</name>
</gene>
<organism evidence="1 2">
    <name type="scientific">Gracilibacillus boraciitolerans JCM 21714</name>
    <dbReference type="NCBI Taxonomy" id="1298598"/>
    <lineage>
        <taxon>Bacteria</taxon>
        <taxon>Bacillati</taxon>
        <taxon>Bacillota</taxon>
        <taxon>Bacilli</taxon>
        <taxon>Bacillales</taxon>
        <taxon>Bacillaceae</taxon>
        <taxon>Gracilibacillus</taxon>
    </lineage>
</organism>
<proteinExistence type="predicted"/>
<protein>
    <submittedName>
        <fullName evidence="1">Uncharacterized protein</fullName>
    </submittedName>
</protein>
<dbReference type="EMBL" id="BAVS01000037">
    <property type="protein sequence ID" value="GAE95043.1"/>
    <property type="molecule type" value="Genomic_DNA"/>
</dbReference>
<dbReference type="AlphaFoldDB" id="W4VQB0"/>
<dbReference type="OrthoDB" id="2940764at2"/>
<comment type="caution">
    <text evidence="1">The sequence shown here is derived from an EMBL/GenBank/DDBJ whole genome shotgun (WGS) entry which is preliminary data.</text>
</comment>
<name>W4VQB0_9BACI</name>
<evidence type="ECO:0000313" key="1">
    <source>
        <dbReference type="EMBL" id="GAE95043.1"/>
    </source>
</evidence>
<evidence type="ECO:0000313" key="2">
    <source>
        <dbReference type="Proteomes" id="UP000019102"/>
    </source>
</evidence>
<dbReference type="Proteomes" id="UP000019102">
    <property type="component" value="Unassembled WGS sequence"/>
</dbReference>
<dbReference type="RefSeq" id="WP_035725744.1">
    <property type="nucleotide sequence ID" value="NZ_BAVS01000037.1"/>
</dbReference>
<keyword evidence="2" id="KW-1185">Reference proteome</keyword>
<dbReference type="STRING" id="1298598.JCM21714_4248"/>
<accession>W4VQB0</accession>